<accession>A0A9E7ND18</accession>
<dbReference type="InterPro" id="IPR025403">
    <property type="entry name" value="TgpA-like_C"/>
</dbReference>
<reference evidence="4" key="1">
    <citation type="submission" date="2022-06" db="EMBL/GenBank/DDBJ databases">
        <title>Diverse halophilic archaea isolated from saline environments.</title>
        <authorList>
            <person name="Cui H.-L."/>
        </authorList>
    </citation>
    <scope>NUCLEOTIDE SEQUENCE</scope>
    <source>
        <strain evidence="4">WLHS1</strain>
    </source>
</reference>
<evidence type="ECO:0000313" key="4">
    <source>
        <dbReference type="EMBL" id="UTF55276.1"/>
    </source>
</evidence>
<keyword evidence="2" id="KW-1133">Transmembrane helix</keyword>
<proteinExistence type="predicted"/>
<protein>
    <submittedName>
        <fullName evidence="4">DUF4129 domain-containing protein</fullName>
    </submittedName>
</protein>
<feature type="region of interest" description="Disordered" evidence="1">
    <location>
        <begin position="127"/>
        <end position="154"/>
    </location>
</feature>
<dbReference type="GeneID" id="73290084"/>
<evidence type="ECO:0000313" key="5">
    <source>
        <dbReference type="Proteomes" id="UP001056855"/>
    </source>
</evidence>
<keyword evidence="5" id="KW-1185">Reference proteome</keyword>
<dbReference type="Pfam" id="PF13559">
    <property type="entry name" value="DUF4129"/>
    <property type="match status" value="1"/>
</dbReference>
<sequence>MPSKEALLRLAVALLVIVAIGLVAATITTPTDPGSDGVGTGEGVGEGPGEGEGDPYADSGAGEPGSTPAFLQYLVYALLIIMALVVVWYLINYRREVVKMGAAAVLAALVLLALAYLILELGAPPEFPNESNRVEPPNNTSGGSGSPGSDAQSTDTSFDFGPLLGALAVIATIFVGGLVASKRSSSTDDATALEDAADAQNAEQAAVAAAAGRAADRIADESSTGVDNEIYRAWLEMTDLLEVDRPESTTPREFAAIAIDAGLERDHVEELTDLFEAVRYGHEDTTDEREERAVSILRSIESTYGETDAAGRTDRGDGR</sequence>
<dbReference type="EMBL" id="CP100355">
    <property type="protein sequence ID" value="UTF55276.1"/>
    <property type="molecule type" value="Genomic_DNA"/>
</dbReference>
<dbReference type="RefSeq" id="WP_254160149.1">
    <property type="nucleotide sequence ID" value="NZ_CP100355.1"/>
</dbReference>
<feature type="transmembrane region" description="Helical" evidence="2">
    <location>
        <begin position="73"/>
        <end position="91"/>
    </location>
</feature>
<name>A0A9E7ND18_9EURY</name>
<evidence type="ECO:0000259" key="3">
    <source>
        <dbReference type="Pfam" id="PF13559"/>
    </source>
</evidence>
<evidence type="ECO:0000256" key="1">
    <source>
        <dbReference type="SAM" id="MobiDB-lite"/>
    </source>
</evidence>
<dbReference type="AlphaFoldDB" id="A0A9E7ND18"/>
<feature type="transmembrane region" description="Helical" evidence="2">
    <location>
        <begin position="160"/>
        <end position="180"/>
    </location>
</feature>
<feature type="region of interest" description="Disordered" evidence="1">
    <location>
        <begin position="299"/>
        <end position="319"/>
    </location>
</feature>
<dbReference type="Proteomes" id="UP001056855">
    <property type="component" value="Chromosome"/>
</dbReference>
<organism evidence="4 5">
    <name type="scientific">Natronosalvus rutilus</name>
    <dbReference type="NCBI Taxonomy" id="2953753"/>
    <lineage>
        <taxon>Archaea</taxon>
        <taxon>Methanobacteriati</taxon>
        <taxon>Methanobacteriota</taxon>
        <taxon>Stenosarchaea group</taxon>
        <taxon>Halobacteria</taxon>
        <taxon>Halobacteriales</taxon>
        <taxon>Natrialbaceae</taxon>
        <taxon>Natronosalvus</taxon>
    </lineage>
</organism>
<feature type="region of interest" description="Disordered" evidence="1">
    <location>
        <begin position="33"/>
        <end position="61"/>
    </location>
</feature>
<feature type="domain" description="Protein-glutamine gamma-glutamyltransferase-like C-terminal" evidence="3">
    <location>
        <begin position="232"/>
        <end position="298"/>
    </location>
</feature>
<gene>
    <name evidence="4" type="ORF">NGM29_08520</name>
</gene>
<feature type="transmembrane region" description="Helical" evidence="2">
    <location>
        <begin position="98"/>
        <end position="119"/>
    </location>
</feature>
<keyword evidence="2" id="KW-0812">Transmembrane</keyword>
<evidence type="ECO:0000256" key="2">
    <source>
        <dbReference type="SAM" id="Phobius"/>
    </source>
</evidence>
<dbReference type="KEGG" id="sawl:NGM29_08520"/>
<feature type="compositionally biased region" description="Gly residues" evidence="1">
    <location>
        <begin position="36"/>
        <end position="48"/>
    </location>
</feature>
<keyword evidence="2" id="KW-0472">Membrane</keyword>
<feature type="compositionally biased region" description="Basic and acidic residues" evidence="1">
    <location>
        <begin position="309"/>
        <end position="319"/>
    </location>
</feature>